<proteinExistence type="predicted"/>
<dbReference type="Proteomes" id="UP000308167">
    <property type="component" value="Unassembled WGS sequence"/>
</dbReference>
<evidence type="ECO:0000313" key="2">
    <source>
        <dbReference type="Proteomes" id="UP000308167"/>
    </source>
</evidence>
<organism evidence="1 2">
    <name type="scientific">Actinobacillus porcinus</name>
    <dbReference type="NCBI Taxonomy" id="51048"/>
    <lineage>
        <taxon>Bacteria</taxon>
        <taxon>Pseudomonadati</taxon>
        <taxon>Pseudomonadota</taxon>
        <taxon>Gammaproteobacteria</taxon>
        <taxon>Pasteurellales</taxon>
        <taxon>Pasteurellaceae</taxon>
        <taxon>Actinobacillus</taxon>
    </lineage>
</organism>
<sequence length="40" mass="4888">MMKLDYNIIWYDLAERKLLKQAEYLHKFRKSKGKSNNISL</sequence>
<protein>
    <submittedName>
        <fullName evidence="1">Uncharacterized protein</fullName>
    </submittedName>
</protein>
<name>A0ABY6TP83_9PAST</name>
<keyword evidence="2" id="KW-1185">Reference proteome</keyword>
<evidence type="ECO:0000313" key="1">
    <source>
        <dbReference type="EMBL" id="VTU09726.1"/>
    </source>
</evidence>
<dbReference type="EMBL" id="CABFKI010000026">
    <property type="protein sequence ID" value="VTU09726.1"/>
    <property type="molecule type" value="Genomic_DNA"/>
</dbReference>
<gene>
    <name evidence="1" type="ORF">SAMEA1410922_02190</name>
</gene>
<comment type="caution">
    <text evidence="1">The sequence shown here is derived from an EMBL/GenBank/DDBJ whole genome shotgun (WGS) entry which is preliminary data.</text>
</comment>
<dbReference type="RefSeq" id="WP_281279621.1">
    <property type="nucleotide sequence ID" value="NZ_CABFKI010000026.1"/>
</dbReference>
<dbReference type="GeneID" id="86156599"/>
<accession>A0ABY6TP83</accession>
<reference evidence="1 2" key="1">
    <citation type="submission" date="2019-05" db="EMBL/GenBank/DDBJ databases">
        <authorList>
            <consortium name="Pathogen Informatics"/>
        </authorList>
    </citation>
    <scope>NUCLEOTIDE SEQUENCE [LARGE SCALE GENOMIC DNA]</scope>
    <source>
        <strain evidence="1 2">NM319</strain>
    </source>
</reference>